<protein>
    <submittedName>
        <fullName evidence="9">Amino acid transporter</fullName>
    </submittedName>
</protein>
<feature type="region of interest" description="Disordered" evidence="6">
    <location>
        <begin position="1"/>
        <end position="29"/>
    </location>
</feature>
<feature type="transmembrane region" description="Helical" evidence="7">
    <location>
        <begin position="446"/>
        <end position="476"/>
    </location>
</feature>
<feature type="domain" description="Amino acid transporter transmembrane" evidence="8">
    <location>
        <begin position="74"/>
        <end position="472"/>
    </location>
</feature>
<evidence type="ECO:0000313" key="9">
    <source>
        <dbReference type="EMBL" id="KAF5657550.1"/>
    </source>
</evidence>
<dbReference type="PANTHER" id="PTHR22950">
    <property type="entry name" value="AMINO ACID TRANSPORTER"/>
    <property type="match status" value="1"/>
</dbReference>
<feature type="transmembrane region" description="Helical" evidence="7">
    <location>
        <begin position="103"/>
        <end position="125"/>
    </location>
</feature>
<dbReference type="EMBL" id="JAAGWQ010000278">
    <property type="protein sequence ID" value="KAF5657550.1"/>
    <property type="molecule type" value="Genomic_DNA"/>
</dbReference>
<evidence type="ECO:0000259" key="8">
    <source>
        <dbReference type="Pfam" id="PF01490"/>
    </source>
</evidence>
<feature type="transmembrane region" description="Helical" evidence="7">
    <location>
        <begin position="74"/>
        <end position="97"/>
    </location>
</feature>
<dbReference type="Pfam" id="PF01490">
    <property type="entry name" value="Aa_trans"/>
    <property type="match status" value="1"/>
</dbReference>
<keyword evidence="4 7" id="KW-1133">Transmembrane helix</keyword>
<feature type="transmembrane region" description="Helical" evidence="7">
    <location>
        <begin position="297"/>
        <end position="318"/>
    </location>
</feature>
<reference evidence="9 10" key="1">
    <citation type="submission" date="2020-05" db="EMBL/GenBank/DDBJ databases">
        <title>Identification and distribution of gene clusters putatively required for synthesis of sphingolipid metabolism inhibitors in phylogenetically diverse species of the filamentous fungus Fusarium.</title>
        <authorList>
            <person name="Kim H.-S."/>
            <person name="Busman M."/>
            <person name="Brown D.W."/>
            <person name="Divon H."/>
            <person name="Uhlig S."/>
            <person name="Proctor R.H."/>
        </authorList>
    </citation>
    <scope>NUCLEOTIDE SEQUENCE [LARGE SCALE GENOMIC DNA]</scope>
    <source>
        <strain evidence="9 10">NRRL 20693</strain>
    </source>
</reference>
<feature type="transmembrane region" description="Helical" evidence="7">
    <location>
        <begin position="153"/>
        <end position="175"/>
    </location>
</feature>
<evidence type="ECO:0000256" key="4">
    <source>
        <dbReference type="ARBA" id="ARBA00022989"/>
    </source>
</evidence>
<accession>A0A8H5SPR7</accession>
<sequence>MSTADDVLSRESINIDVTETKNENNTEKDIKFPIQEKASELDQTPSQPGTTAITPVEDAVFGQVGEHGPNYRSLGWIATIALMMKTQIGLGILGIPMTFHELGIVPGVMCLCAVGTITTWSDYIIGVFKRNHPEVYTIDDAGFKMFGKIGRNIFATIFLLNWVFVAGSAMLSISIGFNAVSTHAACTAVFVAVAAILTFLCASIRTLSKVSWLAWIGLICIMTAIFSVTIAVGVEDRPAAAPRGPGQWHSDYKLTNSPSFVKGVTAISCHIFAYAGTPAYFSIIAEMKEPKHYNRSLIWAQTLITVTYIIVGCIVYYFCGSYVASPALGSAGVVMKKVCYGFALPGLIVTAMIVTHPMEIPAKYIFLRILRGSEHLHRNSLVHWGTWLGCTSGVTFVAYIIASAIPVFGSLVSLIGSSFGTFLCFQPYGCMWLYDNWGSKPRDIKWSFMVGWSVFVIAIGTFFLIAGTYGSIVAIVDASKSEAGSSWSCADNSNSVPRELA</sequence>
<dbReference type="GO" id="GO:0016020">
    <property type="term" value="C:membrane"/>
    <property type="evidence" value="ECO:0007669"/>
    <property type="project" value="UniProtKB-SubCell"/>
</dbReference>
<dbReference type="GO" id="GO:0015179">
    <property type="term" value="F:L-amino acid transmembrane transporter activity"/>
    <property type="evidence" value="ECO:0007669"/>
    <property type="project" value="TreeGrafter"/>
</dbReference>
<evidence type="ECO:0000256" key="3">
    <source>
        <dbReference type="ARBA" id="ARBA00022692"/>
    </source>
</evidence>
<evidence type="ECO:0000313" key="10">
    <source>
        <dbReference type="Proteomes" id="UP000567885"/>
    </source>
</evidence>
<feature type="transmembrane region" description="Helical" evidence="7">
    <location>
        <begin position="338"/>
        <end position="360"/>
    </location>
</feature>
<gene>
    <name evidence="9" type="ORF">FHETE_10356</name>
</gene>
<dbReference type="PANTHER" id="PTHR22950:SF683">
    <property type="entry name" value="AMINO ACID TRANSPORTER (EUROFUNG)"/>
    <property type="match status" value="1"/>
</dbReference>
<dbReference type="Gene3D" id="1.20.1740.10">
    <property type="entry name" value="Amino acid/polyamine transporter I"/>
    <property type="match status" value="1"/>
</dbReference>
<dbReference type="Proteomes" id="UP000567885">
    <property type="component" value="Unassembled WGS sequence"/>
</dbReference>
<evidence type="ECO:0000256" key="1">
    <source>
        <dbReference type="ARBA" id="ARBA00004141"/>
    </source>
</evidence>
<feature type="compositionally biased region" description="Basic and acidic residues" evidence="6">
    <location>
        <begin position="18"/>
        <end position="29"/>
    </location>
</feature>
<dbReference type="AlphaFoldDB" id="A0A8H5SPR7"/>
<comment type="similarity">
    <text evidence="2">Belongs to the amino acid/polyamine transporter 2 family.</text>
</comment>
<dbReference type="FunFam" id="1.20.1740.10:FF:000039">
    <property type="entry name" value="Neutral amino acid transporter (Eurofung)"/>
    <property type="match status" value="1"/>
</dbReference>
<comment type="caution">
    <text evidence="9">The sequence shown here is derived from an EMBL/GenBank/DDBJ whole genome shotgun (WGS) entry which is preliminary data.</text>
</comment>
<evidence type="ECO:0000256" key="6">
    <source>
        <dbReference type="SAM" id="MobiDB-lite"/>
    </source>
</evidence>
<feature type="transmembrane region" description="Helical" evidence="7">
    <location>
        <begin position="181"/>
        <end position="200"/>
    </location>
</feature>
<proteinExistence type="inferred from homology"/>
<dbReference type="InterPro" id="IPR013057">
    <property type="entry name" value="AA_transpt_TM"/>
</dbReference>
<organism evidence="9 10">
    <name type="scientific">Fusarium heterosporum</name>
    <dbReference type="NCBI Taxonomy" id="42747"/>
    <lineage>
        <taxon>Eukaryota</taxon>
        <taxon>Fungi</taxon>
        <taxon>Dikarya</taxon>
        <taxon>Ascomycota</taxon>
        <taxon>Pezizomycotina</taxon>
        <taxon>Sordariomycetes</taxon>
        <taxon>Hypocreomycetidae</taxon>
        <taxon>Hypocreales</taxon>
        <taxon>Nectriaceae</taxon>
        <taxon>Fusarium</taxon>
        <taxon>Fusarium heterosporum species complex</taxon>
    </lineage>
</organism>
<evidence type="ECO:0000256" key="7">
    <source>
        <dbReference type="SAM" id="Phobius"/>
    </source>
</evidence>
<name>A0A8H5SPR7_FUSHE</name>
<keyword evidence="5 7" id="KW-0472">Membrane</keyword>
<evidence type="ECO:0000256" key="5">
    <source>
        <dbReference type="ARBA" id="ARBA00023136"/>
    </source>
</evidence>
<keyword evidence="10" id="KW-1185">Reference proteome</keyword>
<feature type="transmembrane region" description="Helical" evidence="7">
    <location>
        <begin position="411"/>
        <end position="434"/>
    </location>
</feature>
<feature type="transmembrane region" description="Helical" evidence="7">
    <location>
        <begin position="381"/>
        <end position="405"/>
    </location>
</feature>
<comment type="subcellular location">
    <subcellularLocation>
        <location evidence="1">Membrane</location>
        <topology evidence="1">Multi-pass membrane protein</topology>
    </subcellularLocation>
</comment>
<keyword evidence="3 7" id="KW-0812">Transmembrane</keyword>
<evidence type="ECO:0000256" key="2">
    <source>
        <dbReference type="ARBA" id="ARBA00008066"/>
    </source>
</evidence>
<feature type="transmembrane region" description="Helical" evidence="7">
    <location>
        <begin position="212"/>
        <end position="234"/>
    </location>
</feature>
<feature type="transmembrane region" description="Helical" evidence="7">
    <location>
        <begin position="264"/>
        <end position="285"/>
    </location>
</feature>
<dbReference type="OrthoDB" id="40134at2759"/>